<organism evidence="1">
    <name type="scientific">Opuntia streptacantha</name>
    <name type="common">Prickly pear cactus</name>
    <name type="synonym">Opuntia cardona</name>
    <dbReference type="NCBI Taxonomy" id="393608"/>
    <lineage>
        <taxon>Eukaryota</taxon>
        <taxon>Viridiplantae</taxon>
        <taxon>Streptophyta</taxon>
        <taxon>Embryophyta</taxon>
        <taxon>Tracheophyta</taxon>
        <taxon>Spermatophyta</taxon>
        <taxon>Magnoliopsida</taxon>
        <taxon>eudicotyledons</taxon>
        <taxon>Gunneridae</taxon>
        <taxon>Pentapetalae</taxon>
        <taxon>Caryophyllales</taxon>
        <taxon>Cactineae</taxon>
        <taxon>Cactaceae</taxon>
        <taxon>Opuntioideae</taxon>
        <taxon>Opuntia</taxon>
    </lineage>
</organism>
<reference evidence="1" key="2">
    <citation type="submission" date="2020-07" db="EMBL/GenBank/DDBJ databases">
        <authorList>
            <person name="Vera ALvarez R."/>
            <person name="Arias-Moreno D.M."/>
            <person name="Jimenez-Jacinto V."/>
            <person name="Jimenez-Bremont J.F."/>
            <person name="Swaminathan K."/>
            <person name="Moose S.P."/>
            <person name="Guerrero-Gonzalez M.L."/>
            <person name="Marino-Ramirez L."/>
            <person name="Landsman D."/>
            <person name="Rodriguez-Kessler M."/>
            <person name="Delgado-Sanchez P."/>
        </authorList>
    </citation>
    <scope>NUCLEOTIDE SEQUENCE</scope>
    <source>
        <tissue evidence="1">Cladode</tissue>
    </source>
</reference>
<dbReference type="EMBL" id="GISG01012981">
    <property type="protein sequence ID" value="MBA4616746.1"/>
    <property type="molecule type" value="Transcribed_RNA"/>
</dbReference>
<name>A0A7C9CG32_OPUST</name>
<sequence>MMRLTGEMAYGCNFLKGEWGIAWGEGPGRDLILRRVAMTWCLLGMRTLISQISSMVKLMVRKEITHQKKEMGIGVGTGPRVENIMATTGWDMGPLLLRFPSHLLVPECLMEREDSPWDVDGQVCFVVSNAKLVK</sequence>
<reference evidence="1" key="1">
    <citation type="journal article" date="2013" name="J. Plant Res.">
        <title>Effect of fungi and light on seed germination of three Opuntia species from semiarid lands of central Mexico.</title>
        <authorList>
            <person name="Delgado-Sanchez P."/>
            <person name="Jimenez-Bremont J.F."/>
            <person name="Guerrero-Gonzalez Mde L."/>
            <person name="Flores J."/>
        </authorList>
    </citation>
    <scope>NUCLEOTIDE SEQUENCE</scope>
    <source>
        <tissue evidence="1">Cladode</tissue>
    </source>
</reference>
<dbReference type="AlphaFoldDB" id="A0A7C9CG32"/>
<accession>A0A7C9CG32</accession>
<protein>
    <submittedName>
        <fullName evidence="1">Uncharacterized protein</fullName>
    </submittedName>
</protein>
<proteinExistence type="predicted"/>
<evidence type="ECO:0000313" key="1">
    <source>
        <dbReference type="EMBL" id="MBA4616746.1"/>
    </source>
</evidence>